<gene>
    <name evidence="3" type="ORF">ACH429_19595</name>
</gene>
<dbReference type="InterPro" id="IPR036291">
    <property type="entry name" value="NAD(P)-bd_dom_sf"/>
</dbReference>
<dbReference type="SUPFAM" id="SSF51735">
    <property type="entry name" value="NAD(P)-binding Rossmann-fold domains"/>
    <property type="match status" value="1"/>
</dbReference>
<keyword evidence="1" id="KW-0560">Oxidoreductase</keyword>
<evidence type="ECO:0000313" key="4">
    <source>
        <dbReference type="Proteomes" id="UP001611548"/>
    </source>
</evidence>
<dbReference type="EMBL" id="JBIRWE010000008">
    <property type="protein sequence ID" value="MFI1966280.1"/>
    <property type="molecule type" value="Genomic_DNA"/>
</dbReference>
<proteinExistence type="predicted"/>
<comment type="caution">
    <text evidence="3">The sequence shown here is derived from an EMBL/GenBank/DDBJ whole genome shotgun (WGS) entry which is preliminary data.</text>
</comment>
<dbReference type="InterPro" id="IPR028939">
    <property type="entry name" value="P5C_Rdtase_cat_N"/>
</dbReference>
<dbReference type="InterPro" id="IPR051267">
    <property type="entry name" value="STEAP_metalloreductase"/>
</dbReference>
<feature type="domain" description="Pyrroline-5-carboxylate reductase catalytic N-terminal" evidence="2">
    <location>
        <begin position="2"/>
        <end position="96"/>
    </location>
</feature>
<reference evidence="3 4" key="1">
    <citation type="submission" date="2024-10" db="EMBL/GenBank/DDBJ databases">
        <title>The Natural Products Discovery Center: Release of the First 8490 Sequenced Strains for Exploring Actinobacteria Biosynthetic Diversity.</title>
        <authorList>
            <person name="Kalkreuter E."/>
            <person name="Kautsar S.A."/>
            <person name="Yang D."/>
            <person name="Bader C.D."/>
            <person name="Teijaro C.N."/>
            <person name="Fluegel L."/>
            <person name="Davis C.M."/>
            <person name="Simpson J.R."/>
            <person name="Lauterbach L."/>
            <person name="Steele A.D."/>
            <person name="Gui C."/>
            <person name="Meng S."/>
            <person name="Li G."/>
            <person name="Viehrig K."/>
            <person name="Ye F."/>
            <person name="Su P."/>
            <person name="Kiefer A.F."/>
            <person name="Nichols A."/>
            <person name="Cepeda A.J."/>
            <person name="Yan W."/>
            <person name="Fan B."/>
            <person name="Jiang Y."/>
            <person name="Adhikari A."/>
            <person name="Zheng C.-J."/>
            <person name="Schuster L."/>
            <person name="Cowan T.M."/>
            <person name="Smanski M.J."/>
            <person name="Chevrette M.G."/>
            <person name="De Carvalho L.P.S."/>
            <person name="Shen B."/>
        </authorList>
    </citation>
    <scope>NUCLEOTIDE SEQUENCE [LARGE SCALE GENOMIC DNA]</scope>
    <source>
        <strain evidence="3 4">NPDC020327</strain>
    </source>
</reference>
<dbReference type="RefSeq" id="WP_055474033.1">
    <property type="nucleotide sequence ID" value="NZ_JBIRWE010000008.1"/>
</dbReference>
<protein>
    <submittedName>
        <fullName evidence="3">NADPH-dependent F420 reductase</fullName>
    </submittedName>
</protein>
<evidence type="ECO:0000256" key="1">
    <source>
        <dbReference type="ARBA" id="ARBA00023002"/>
    </source>
</evidence>
<accession>A0ABW7UUJ8</accession>
<evidence type="ECO:0000259" key="2">
    <source>
        <dbReference type="Pfam" id="PF03807"/>
    </source>
</evidence>
<keyword evidence="4" id="KW-1185">Reference proteome</keyword>
<evidence type="ECO:0000313" key="3">
    <source>
        <dbReference type="EMBL" id="MFI1966280.1"/>
    </source>
</evidence>
<dbReference type="Gene3D" id="3.40.50.720">
    <property type="entry name" value="NAD(P)-binding Rossmann-like Domain"/>
    <property type="match status" value="1"/>
</dbReference>
<dbReference type="Pfam" id="PF03807">
    <property type="entry name" value="F420_oxidored"/>
    <property type="match status" value="1"/>
</dbReference>
<sequence length="219" mass="23212">MKYGVLGTGDVGRTLAGKLVELGHDVVMGSRSKSNEKALAWASEAGPRAGTGTFAEAAAFGERVVNAVTGTAALEALEAAGAAHLGGKLLIDACNPLFFEEGRLRLSPVESDSVGARIQRRFPDARVVKALNTVNCQVMVEPGRVPGDHQLFVCGDSAEAKADAVALLGDFGWPAERILDLGGIESARCTEMLMPFWFTLMGRFGHADFNYEIRRGTSS</sequence>
<dbReference type="PANTHER" id="PTHR14239:SF10">
    <property type="entry name" value="REDUCTASE"/>
    <property type="match status" value="1"/>
</dbReference>
<dbReference type="PANTHER" id="PTHR14239">
    <property type="entry name" value="DUDULIN-RELATED"/>
    <property type="match status" value="1"/>
</dbReference>
<organism evidence="3 4">
    <name type="scientific">Streptomyces pathocidini</name>
    <dbReference type="NCBI Taxonomy" id="1650571"/>
    <lineage>
        <taxon>Bacteria</taxon>
        <taxon>Bacillati</taxon>
        <taxon>Actinomycetota</taxon>
        <taxon>Actinomycetes</taxon>
        <taxon>Kitasatosporales</taxon>
        <taxon>Streptomycetaceae</taxon>
        <taxon>Streptomyces</taxon>
    </lineage>
</organism>
<dbReference type="Proteomes" id="UP001611548">
    <property type="component" value="Unassembled WGS sequence"/>
</dbReference>
<name>A0ABW7UUJ8_9ACTN</name>